<dbReference type="OrthoDB" id="9764016at2"/>
<keyword evidence="8" id="KW-1185">Reference proteome</keyword>
<dbReference type="Pfam" id="PF08007">
    <property type="entry name" value="JmjC_2"/>
    <property type="match status" value="1"/>
</dbReference>
<comment type="caution">
    <text evidence="7">The sequence shown here is derived from an EMBL/GenBank/DDBJ whole genome shotgun (WGS) entry which is preliminary data.</text>
</comment>
<evidence type="ECO:0000256" key="4">
    <source>
        <dbReference type="ARBA" id="ARBA00023002"/>
    </source>
</evidence>
<dbReference type="Gene3D" id="3.40.366.30">
    <property type="entry name" value="50S ribosomal protein L16 arginine hydroxylase, Chain A, Domain 2"/>
    <property type="match status" value="1"/>
</dbReference>
<gene>
    <name evidence="7" type="ORF">EIK76_02470</name>
</gene>
<dbReference type="SMART" id="SM00558">
    <property type="entry name" value="JmjC"/>
    <property type="match status" value="1"/>
</dbReference>
<keyword evidence="3" id="KW-0223">Dioxygenase</keyword>
<dbReference type="SUPFAM" id="SSF51197">
    <property type="entry name" value="Clavaminate synthase-like"/>
    <property type="match status" value="1"/>
</dbReference>
<protein>
    <submittedName>
        <fullName evidence="7">Cupin domain-containing protein</fullName>
    </submittedName>
</protein>
<comment type="cofactor">
    <cofactor evidence="1">
        <name>Fe(2+)</name>
        <dbReference type="ChEBI" id="CHEBI:29033"/>
    </cofactor>
</comment>
<reference evidence="7 8" key="1">
    <citation type="submission" date="2018-11" db="EMBL/GenBank/DDBJ databases">
        <title>Draft genome analysis of Rheinheimera mesophila isolated from an industrial waste site.</title>
        <authorList>
            <person name="Yu Q."/>
            <person name="Qi Y."/>
            <person name="Zhang H."/>
            <person name="Lu Y."/>
            <person name="Pu J."/>
        </authorList>
    </citation>
    <scope>NUCLEOTIDE SEQUENCE [LARGE SCALE GENOMIC DNA]</scope>
    <source>
        <strain evidence="7 8">IITR13</strain>
    </source>
</reference>
<evidence type="ECO:0000313" key="7">
    <source>
        <dbReference type="EMBL" id="RRJ22972.1"/>
    </source>
</evidence>
<dbReference type="Proteomes" id="UP000276260">
    <property type="component" value="Unassembled WGS sequence"/>
</dbReference>
<keyword evidence="5" id="KW-0408">Iron</keyword>
<dbReference type="GO" id="GO:0016706">
    <property type="term" value="F:2-oxoglutarate-dependent dioxygenase activity"/>
    <property type="evidence" value="ECO:0007669"/>
    <property type="project" value="TreeGrafter"/>
</dbReference>
<evidence type="ECO:0000256" key="5">
    <source>
        <dbReference type="ARBA" id="ARBA00023004"/>
    </source>
</evidence>
<evidence type="ECO:0000256" key="1">
    <source>
        <dbReference type="ARBA" id="ARBA00001954"/>
    </source>
</evidence>
<name>A0A3P3QP09_9GAMM</name>
<evidence type="ECO:0000259" key="6">
    <source>
        <dbReference type="PROSITE" id="PS51184"/>
    </source>
</evidence>
<dbReference type="InterPro" id="IPR046799">
    <property type="entry name" value="ROXA-like_wH"/>
</dbReference>
<feature type="domain" description="JmjC" evidence="6">
    <location>
        <begin position="94"/>
        <end position="222"/>
    </location>
</feature>
<evidence type="ECO:0000313" key="8">
    <source>
        <dbReference type="Proteomes" id="UP000276260"/>
    </source>
</evidence>
<dbReference type="InterPro" id="IPR003347">
    <property type="entry name" value="JmjC_dom"/>
</dbReference>
<dbReference type="PANTHER" id="PTHR13096">
    <property type="entry name" value="MINA53 MYC INDUCED NUCLEAR ANTIGEN"/>
    <property type="match status" value="1"/>
</dbReference>
<keyword evidence="2" id="KW-0479">Metal-binding</keyword>
<dbReference type="GO" id="GO:0046872">
    <property type="term" value="F:metal ion binding"/>
    <property type="evidence" value="ECO:0007669"/>
    <property type="project" value="UniProtKB-KW"/>
</dbReference>
<evidence type="ECO:0000256" key="3">
    <source>
        <dbReference type="ARBA" id="ARBA00022964"/>
    </source>
</evidence>
<dbReference type="PROSITE" id="PS51184">
    <property type="entry name" value="JMJC"/>
    <property type="match status" value="1"/>
</dbReference>
<dbReference type="Pfam" id="PF20514">
    <property type="entry name" value="WHD_ROXA"/>
    <property type="match status" value="1"/>
</dbReference>
<accession>A0A3P3QP09</accession>
<keyword evidence="4" id="KW-0560">Oxidoreductase</keyword>
<organism evidence="7 8">
    <name type="scientific">Rheinheimera mesophila</name>
    <dbReference type="NCBI Taxonomy" id="1547515"/>
    <lineage>
        <taxon>Bacteria</taxon>
        <taxon>Pseudomonadati</taxon>
        <taxon>Pseudomonadota</taxon>
        <taxon>Gammaproteobacteria</taxon>
        <taxon>Chromatiales</taxon>
        <taxon>Chromatiaceae</taxon>
        <taxon>Rheinheimera</taxon>
    </lineage>
</organism>
<dbReference type="RefSeq" id="WP_046518724.1">
    <property type="nucleotide sequence ID" value="NZ_LAVS01000004.1"/>
</dbReference>
<proteinExistence type="predicted"/>
<dbReference type="Gene3D" id="2.60.120.650">
    <property type="entry name" value="Cupin"/>
    <property type="match status" value="1"/>
</dbReference>
<dbReference type="AlphaFoldDB" id="A0A3P3QP09"/>
<dbReference type="InterPro" id="IPR039994">
    <property type="entry name" value="NO66-like"/>
</dbReference>
<evidence type="ECO:0000256" key="2">
    <source>
        <dbReference type="ARBA" id="ARBA00022723"/>
    </source>
</evidence>
<dbReference type="EMBL" id="RRCF01000001">
    <property type="protein sequence ID" value="RRJ22972.1"/>
    <property type="molecule type" value="Genomic_DNA"/>
</dbReference>
<dbReference type="PANTHER" id="PTHR13096:SF8">
    <property type="entry name" value="RIBOSOMAL OXYGENASE 1"/>
    <property type="match status" value="1"/>
</dbReference>
<sequence length="384" mass="43084">MYQLCLNELTPAQFLAEYWQKKPLLIKAGFRNFIDPISPDELAGLAGEEEIESRIVSNKNAVWDMETGPFEDFSHLGEDGWTLLVQAVDHWHPQSAALIEPFRFIPNWRIDDLMVSFSTAGGGVGPHLDQYDVFIIQGQGKRHWRVGMPDSSLKQICPHPRLLQVSPFIDCINVITEPGDILYIPPGCPHDGISLDPSLNYSVGFRAPAQKDLLTGLADHLIDQDITGQRFTDPERQVPASVGAISEQDLNQVQALLRQLVDDKAFAAEWFGSYISHAKHELDTTEPDPHYEADEIAEYLEEGSVLAKLGGLRTLYYQAGPAEDIQLFINGDRFLVPANELKTVKMLTDQVSLAVEDCQHFAADHGRLQLITVLINKGYWYFTE</sequence>